<dbReference type="PROSITE" id="PS50088">
    <property type="entry name" value="ANK_REPEAT"/>
    <property type="match status" value="2"/>
</dbReference>
<dbReference type="Pfam" id="PF12796">
    <property type="entry name" value="Ank_2"/>
    <property type="match status" value="2"/>
</dbReference>
<proteinExistence type="predicted"/>
<dbReference type="PANTHER" id="PTHR24120">
    <property type="entry name" value="GH07239P"/>
    <property type="match status" value="1"/>
</dbReference>
<dbReference type="SUPFAM" id="SSF48403">
    <property type="entry name" value="Ankyrin repeat"/>
    <property type="match status" value="1"/>
</dbReference>
<feature type="region of interest" description="Disordered" evidence="2">
    <location>
        <begin position="1"/>
        <end position="29"/>
    </location>
</feature>
<dbReference type="Gene3D" id="1.25.40.20">
    <property type="entry name" value="Ankyrin repeat-containing domain"/>
    <property type="match status" value="2"/>
</dbReference>
<comment type="caution">
    <text evidence="3">The sequence shown here is derived from an EMBL/GenBank/DDBJ whole genome shotgun (WGS) entry which is preliminary data.</text>
</comment>
<dbReference type="InterPro" id="IPR036770">
    <property type="entry name" value="Ankyrin_rpt-contain_sf"/>
</dbReference>
<dbReference type="InterPro" id="IPR002110">
    <property type="entry name" value="Ankyrin_rpt"/>
</dbReference>
<dbReference type="AlphaFoldDB" id="A0A132NSS7"/>
<dbReference type="PANTHER" id="PTHR24120:SF4">
    <property type="entry name" value="GH07239P"/>
    <property type="match status" value="1"/>
</dbReference>
<protein>
    <submittedName>
        <fullName evidence="3">Protein 21.1</fullName>
    </submittedName>
</protein>
<dbReference type="PROSITE" id="PS50297">
    <property type="entry name" value="ANK_REP_REGION"/>
    <property type="match status" value="1"/>
</dbReference>
<name>A0A132NSS7_GIAIN</name>
<dbReference type="EMBL" id="JXTI01000081">
    <property type="protein sequence ID" value="KWX13149.1"/>
    <property type="molecule type" value="Genomic_DNA"/>
</dbReference>
<evidence type="ECO:0000256" key="1">
    <source>
        <dbReference type="PROSITE-ProRule" id="PRU00023"/>
    </source>
</evidence>
<feature type="repeat" description="ANK" evidence="1">
    <location>
        <begin position="234"/>
        <end position="266"/>
    </location>
</feature>
<organism evidence="3 4">
    <name type="scientific">Giardia duodenalis assemblage B</name>
    <dbReference type="NCBI Taxonomy" id="1394984"/>
    <lineage>
        <taxon>Eukaryota</taxon>
        <taxon>Metamonada</taxon>
        <taxon>Diplomonadida</taxon>
        <taxon>Hexamitidae</taxon>
        <taxon>Giardiinae</taxon>
        <taxon>Giardia</taxon>
    </lineage>
</organism>
<keyword evidence="1" id="KW-0040">ANK repeat</keyword>
<dbReference type="SMART" id="SM00248">
    <property type="entry name" value="ANK"/>
    <property type="match status" value="9"/>
</dbReference>
<sequence>MSLTSAHGNRRPLKLADPQKKMQRSPSYNSLAMPPHIPSNHTPVVMSHTQAPSHHYTNSSPIMAYPSEHLTYSKSPHAVAQIPYNGAEVGTGSFIASNSVPRPTYISPGTGIVHVMPVAYGQKTQVRQEFLPVGVATSGIPAQTFKTQVLESNVDPLFSAQMIDLLHSVDERNLTPLMKAVVRNDVPQVKDLLKTEAGLCIENGVTALMIAAHLGHADCVKLLAPKEAGMRQNDGTTALMEAVMKGHSNIVSLLIKSEGGIRRDDGFSSLMICAQYNYIEIGRKLLPIEARLQTDLGVTALMIAAENDADDMVILLSGKEAGMRANNGWTCSMSLAAKGRVDLLKKVASKEAGFTKDDGWTCLMSACAIDNLTIAKMFIKEAGFTKSDGTCALMWAASKGNEAICKLLSKAEGDLVTLAGKSSIDFAIENGHSNLVKVINPKEAARLEKKAKGTGK</sequence>
<dbReference type="VEuPathDB" id="GiardiaDB:QR46_2862"/>
<evidence type="ECO:0000313" key="4">
    <source>
        <dbReference type="Proteomes" id="UP000070089"/>
    </source>
</evidence>
<gene>
    <name evidence="3" type="ORF">QR46_2862</name>
</gene>
<evidence type="ECO:0000256" key="2">
    <source>
        <dbReference type="SAM" id="MobiDB-lite"/>
    </source>
</evidence>
<feature type="repeat" description="ANK" evidence="1">
    <location>
        <begin position="203"/>
        <end position="235"/>
    </location>
</feature>
<reference evidence="3 4" key="1">
    <citation type="journal article" date="2015" name="Mol. Biochem. Parasitol.">
        <title>Identification of polymorphic genes for use in assemblage B genotyping assays through comparative genomics of multiple assemblage B Giardia duodenalis isolates.</title>
        <authorList>
            <person name="Wielinga C."/>
            <person name="Thompson R.C."/>
            <person name="Monis P."/>
            <person name="Ryan U."/>
        </authorList>
    </citation>
    <scope>NUCLEOTIDE SEQUENCE [LARGE SCALE GENOMIC DNA]</scope>
    <source>
        <strain evidence="3 4">BAH15c1</strain>
    </source>
</reference>
<accession>A0A132NSS7</accession>
<dbReference type="OrthoDB" id="10249253at2759"/>
<evidence type="ECO:0000313" key="3">
    <source>
        <dbReference type="EMBL" id="KWX13149.1"/>
    </source>
</evidence>
<dbReference type="Proteomes" id="UP000070089">
    <property type="component" value="Unassembled WGS sequence"/>
</dbReference>